<dbReference type="PROSITE" id="PS50977">
    <property type="entry name" value="HTH_TETR_2"/>
    <property type="match status" value="1"/>
</dbReference>
<organism evidence="6 7">
    <name type="scientific">Candidatus Corynebacterium avicola</name>
    <dbReference type="NCBI Taxonomy" id="2838527"/>
    <lineage>
        <taxon>Bacteria</taxon>
        <taxon>Bacillati</taxon>
        <taxon>Actinomycetota</taxon>
        <taxon>Actinomycetes</taxon>
        <taxon>Mycobacteriales</taxon>
        <taxon>Corynebacteriaceae</taxon>
        <taxon>Corynebacterium</taxon>
    </lineage>
</organism>
<sequence>MNRERILTAAFEILDEYGLGDLTMRRLARHLDVAPGALYWHFPSKQELLGGISDRILGEDDTASENEQPDTDWRAAAHAAAATLLDRLLSTRDGAEIVSAALASGTATVDPAKRLTASVQDAPDAGLAGWVLTRYLLGAATDLQTAVAAGAEPRPVAQVMAGVDLVLGGIPTGPTG</sequence>
<dbReference type="AlphaFoldDB" id="A0A9D1UM11"/>
<dbReference type="GO" id="GO:0046677">
    <property type="term" value="P:response to antibiotic"/>
    <property type="evidence" value="ECO:0007669"/>
    <property type="project" value="InterPro"/>
</dbReference>
<protein>
    <submittedName>
        <fullName evidence="6">TetR/AcrR family transcriptional regulator</fullName>
    </submittedName>
</protein>
<dbReference type="SUPFAM" id="SSF48498">
    <property type="entry name" value="Tetracyclin repressor-like, C-terminal domain"/>
    <property type="match status" value="1"/>
</dbReference>
<name>A0A9D1UM11_9CORY</name>
<dbReference type="PRINTS" id="PR00400">
    <property type="entry name" value="TETREPRESSOR"/>
</dbReference>
<dbReference type="SUPFAM" id="SSF46689">
    <property type="entry name" value="Homeodomain-like"/>
    <property type="match status" value="1"/>
</dbReference>
<dbReference type="Pfam" id="PF00440">
    <property type="entry name" value="TetR_N"/>
    <property type="match status" value="1"/>
</dbReference>
<dbReference type="GO" id="GO:0045892">
    <property type="term" value="P:negative regulation of DNA-templated transcription"/>
    <property type="evidence" value="ECO:0007669"/>
    <property type="project" value="InterPro"/>
</dbReference>
<keyword evidence="3" id="KW-0804">Transcription</keyword>
<evidence type="ECO:0000313" key="6">
    <source>
        <dbReference type="EMBL" id="HIW92293.1"/>
    </source>
</evidence>
<keyword evidence="2 4" id="KW-0238">DNA-binding</keyword>
<dbReference type="InterPro" id="IPR050109">
    <property type="entry name" value="HTH-type_TetR-like_transc_reg"/>
</dbReference>
<dbReference type="PANTHER" id="PTHR30055:SF151">
    <property type="entry name" value="TRANSCRIPTIONAL REGULATORY PROTEIN"/>
    <property type="match status" value="1"/>
</dbReference>
<dbReference type="Proteomes" id="UP000824190">
    <property type="component" value="Unassembled WGS sequence"/>
</dbReference>
<feature type="DNA-binding region" description="H-T-H motif" evidence="4">
    <location>
        <begin position="23"/>
        <end position="42"/>
    </location>
</feature>
<evidence type="ECO:0000256" key="1">
    <source>
        <dbReference type="ARBA" id="ARBA00023015"/>
    </source>
</evidence>
<evidence type="ECO:0000256" key="2">
    <source>
        <dbReference type="ARBA" id="ARBA00023125"/>
    </source>
</evidence>
<proteinExistence type="predicted"/>
<gene>
    <name evidence="6" type="ORF">H9870_11610</name>
</gene>
<keyword evidence="1" id="KW-0805">Transcription regulation</keyword>
<dbReference type="PANTHER" id="PTHR30055">
    <property type="entry name" value="HTH-TYPE TRANSCRIPTIONAL REGULATOR RUTR"/>
    <property type="match status" value="1"/>
</dbReference>
<dbReference type="InterPro" id="IPR001647">
    <property type="entry name" value="HTH_TetR"/>
</dbReference>
<dbReference type="GO" id="GO:0003700">
    <property type="term" value="F:DNA-binding transcription factor activity"/>
    <property type="evidence" value="ECO:0007669"/>
    <property type="project" value="TreeGrafter"/>
</dbReference>
<dbReference type="GO" id="GO:0000976">
    <property type="term" value="F:transcription cis-regulatory region binding"/>
    <property type="evidence" value="ECO:0007669"/>
    <property type="project" value="TreeGrafter"/>
</dbReference>
<accession>A0A9D1UM11</accession>
<dbReference type="Gene3D" id="1.10.10.60">
    <property type="entry name" value="Homeodomain-like"/>
    <property type="match status" value="1"/>
</dbReference>
<dbReference type="InterPro" id="IPR036271">
    <property type="entry name" value="Tet_transcr_reg_TetR-rel_C_sf"/>
</dbReference>
<evidence type="ECO:0000259" key="5">
    <source>
        <dbReference type="PROSITE" id="PS50977"/>
    </source>
</evidence>
<evidence type="ECO:0000256" key="4">
    <source>
        <dbReference type="PROSITE-ProRule" id="PRU00335"/>
    </source>
</evidence>
<dbReference type="Gene3D" id="1.10.357.10">
    <property type="entry name" value="Tetracycline Repressor, domain 2"/>
    <property type="match status" value="1"/>
</dbReference>
<dbReference type="PROSITE" id="PS01081">
    <property type="entry name" value="HTH_TETR_1"/>
    <property type="match status" value="1"/>
</dbReference>
<dbReference type="InterPro" id="IPR023772">
    <property type="entry name" value="DNA-bd_HTH_TetR-type_CS"/>
</dbReference>
<dbReference type="InterPro" id="IPR003012">
    <property type="entry name" value="Tet_transcr_reg_TetR"/>
</dbReference>
<dbReference type="EMBL" id="DXGC01000097">
    <property type="protein sequence ID" value="HIW92293.1"/>
    <property type="molecule type" value="Genomic_DNA"/>
</dbReference>
<reference evidence="6" key="1">
    <citation type="journal article" date="2021" name="PeerJ">
        <title>Extensive microbial diversity within the chicken gut microbiome revealed by metagenomics and culture.</title>
        <authorList>
            <person name="Gilroy R."/>
            <person name="Ravi A."/>
            <person name="Getino M."/>
            <person name="Pursley I."/>
            <person name="Horton D.L."/>
            <person name="Alikhan N.F."/>
            <person name="Baker D."/>
            <person name="Gharbi K."/>
            <person name="Hall N."/>
            <person name="Watson M."/>
            <person name="Adriaenssens E.M."/>
            <person name="Foster-Nyarko E."/>
            <person name="Jarju S."/>
            <person name="Secka A."/>
            <person name="Antonio M."/>
            <person name="Oren A."/>
            <person name="Chaudhuri R.R."/>
            <person name="La Ragione R."/>
            <person name="Hildebrand F."/>
            <person name="Pallen M.J."/>
        </authorList>
    </citation>
    <scope>NUCLEOTIDE SEQUENCE</scope>
    <source>
        <strain evidence="6">CHK32-1732</strain>
    </source>
</reference>
<dbReference type="PRINTS" id="PR00455">
    <property type="entry name" value="HTHTETR"/>
</dbReference>
<comment type="caution">
    <text evidence="6">The sequence shown here is derived from an EMBL/GenBank/DDBJ whole genome shotgun (WGS) entry which is preliminary data.</text>
</comment>
<evidence type="ECO:0000313" key="7">
    <source>
        <dbReference type="Proteomes" id="UP000824190"/>
    </source>
</evidence>
<dbReference type="InterPro" id="IPR009057">
    <property type="entry name" value="Homeodomain-like_sf"/>
</dbReference>
<reference evidence="6" key="2">
    <citation type="submission" date="2021-04" db="EMBL/GenBank/DDBJ databases">
        <authorList>
            <person name="Gilroy R."/>
        </authorList>
    </citation>
    <scope>NUCLEOTIDE SEQUENCE</scope>
    <source>
        <strain evidence="6">CHK32-1732</strain>
    </source>
</reference>
<evidence type="ECO:0000256" key="3">
    <source>
        <dbReference type="ARBA" id="ARBA00023163"/>
    </source>
</evidence>
<feature type="domain" description="HTH tetR-type" evidence="5">
    <location>
        <begin position="1"/>
        <end position="60"/>
    </location>
</feature>